<dbReference type="Proteomes" id="UP001066276">
    <property type="component" value="Chromosome 2_2"/>
</dbReference>
<dbReference type="AlphaFoldDB" id="A0AAV7UZ01"/>
<feature type="region of interest" description="Disordered" evidence="1">
    <location>
        <begin position="101"/>
        <end position="162"/>
    </location>
</feature>
<dbReference type="EMBL" id="JANPWB010000004">
    <property type="protein sequence ID" value="KAJ1193786.1"/>
    <property type="molecule type" value="Genomic_DNA"/>
</dbReference>
<accession>A0AAV7UZ01</accession>
<evidence type="ECO:0000313" key="2">
    <source>
        <dbReference type="EMBL" id="KAJ1193786.1"/>
    </source>
</evidence>
<protein>
    <submittedName>
        <fullName evidence="2">Uncharacterized protein</fullName>
    </submittedName>
</protein>
<evidence type="ECO:0000256" key="1">
    <source>
        <dbReference type="SAM" id="MobiDB-lite"/>
    </source>
</evidence>
<name>A0AAV7UZ01_PLEWA</name>
<comment type="caution">
    <text evidence="2">The sequence shown here is derived from an EMBL/GenBank/DDBJ whole genome shotgun (WGS) entry which is preliminary data.</text>
</comment>
<organism evidence="2 3">
    <name type="scientific">Pleurodeles waltl</name>
    <name type="common">Iberian ribbed newt</name>
    <dbReference type="NCBI Taxonomy" id="8319"/>
    <lineage>
        <taxon>Eukaryota</taxon>
        <taxon>Metazoa</taxon>
        <taxon>Chordata</taxon>
        <taxon>Craniata</taxon>
        <taxon>Vertebrata</taxon>
        <taxon>Euteleostomi</taxon>
        <taxon>Amphibia</taxon>
        <taxon>Batrachia</taxon>
        <taxon>Caudata</taxon>
        <taxon>Salamandroidea</taxon>
        <taxon>Salamandridae</taxon>
        <taxon>Pleurodelinae</taxon>
        <taxon>Pleurodeles</taxon>
    </lineage>
</organism>
<evidence type="ECO:0000313" key="3">
    <source>
        <dbReference type="Proteomes" id="UP001066276"/>
    </source>
</evidence>
<feature type="compositionally biased region" description="Basic and acidic residues" evidence="1">
    <location>
        <begin position="114"/>
        <end position="132"/>
    </location>
</feature>
<proteinExistence type="predicted"/>
<keyword evidence="3" id="KW-1185">Reference proteome</keyword>
<sequence length="209" mass="22909">MLARFFPCRHAAHLCTGSALPDPEEQSQPDAVTKLTPEHTHCERLQSCAGPSGQVGLLCSAQPLPTLHNEEDINVKVSIDLLEPSQLTTGLPRHLPLSRTILAGRPRSDSMVTADKKTPTTDSEEKTGRKTPTEQQTEDNPGAQIPEGTTTGSFPDGWADDQEVAKRIFRPRSGKSVASYSVAVRLRRERYVRQGNSEDTIYSHVSDPL</sequence>
<gene>
    <name evidence="2" type="ORF">NDU88_003082</name>
</gene>
<reference evidence="2" key="1">
    <citation type="journal article" date="2022" name="bioRxiv">
        <title>Sequencing and chromosome-scale assembly of the giantPleurodeles waltlgenome.</title>
        <authorList>
            <person name="Brown T."/>
            <person name="Elewa A."/>
            <person name="Iarovenko S."/>
            <person name="Subramanian E."/>
            <person name="Araus A.J."/>
            <person name="Petzold A."/>
            <person name="Susuki M."/>
            <person name="Suzuki K.-i.T."/>
            <person name="Hayashi T."/>
            <person name="Toyoda A."/>
            <person name="Oliveira C."/>
            <person name="Osipova E."/>
            <person name="Leigh N.D."/>
            <person name="Simon A."/>
            <person name="Yun M.H."/>
        </authorList>
    </citation>
    <scope>NUCLEOTIDE SEQUENCE</scope>
    <source>
        <strain evidence="2">20211129_DDA</strain>
        <tissue evidence="2">Liver</tissue>
    </source>
</reference>